<keyword evidence="2" id="KW-1185">Reference proteome</keyword>
<dbReference type="Proteomes" id="UP001239445">
    <property type="component" value="Unassembled WGS sequence"/>
</dbReference>
<dbReference type="EMBL" id="MU839832">
    <property type="protein sequence ID" value="KAK1756577.1"/>
    <property type="molecule type" value="Genomic_DNA"/>
</dbReference>
<evidence type="ECO:0000313" key="2">
    <source>
        <dbReference type="Proteomes" id="UP001239445"/>
    </source>
</evidence>
<organism evidence="1 2">
    <name type="scientific">Echria macrotheca</name>
    <dbReference type="NCBI Taxonomy" id="438768"/>
    <lineage>
        <taxon>Eukaryota</taxon>
        <taxon>Fungi</taxon>
        <taxon>Dikarya</taxon>
        <taxon>Ascomycota</taxon>
        <taxon>Pezizomycotina</taxon>
        <taxon>Sordariomycetes</taxon>
        <taxon>Sordariomycetidae</taxon>
        <taxon>Sordariales</taxon>
        <taxon>Schizotheciaceae</taxon>
        <taxon>Echria</taxon>
    </lineage>
</organism>
<reference evidence="1" key="1">
    <citation type="submission" date="2023-06" db="EMBL/GenBank/DDBJ databases">
        <title>Genome-scale phylogeny and comparative genomics of the fungal order Sordariales.</title>
        <authorList>
            <consortium name="Lawrence Berkeley National Laboratory"/>
            <person name="Hensen N."/>
            <person name="Bonometti L."/>
            <person name="Westerberg I."/>
            <person name="Brannstrom I.O."/>
            <person name="Guillou S."/>
            <person name="Cros-Aarteil S."/>
            <person name="Calhoun S."/>
            <person name="Haridas S."/>
            <person name="Kuo A."/>
            <person name="Mondo S."/>
            <person name="Pangilinan J."/>
            <person name="Riley R."/>
            <person name="Labutti K."/>
            <person name="Andreopoulos B."/>
            <person name="Lipzen A."/>
            <person name="Chen C."/>
            <person name="Yanf M."/>
            <person name="Daum C."/>
            <person name="Ng V."/>
            <person name="Clum A."/>
            <person name="Steindorff A."/>
            <person name="Ohm R."/>
            <person name="Martin F."/>
            <person name="Silar P."/>
            <person name="Natvig D."/>
            <person name="Lalanne C."/>
            <person name="Gautier V."/>
            <person name="Ament-Velasquez S.L."/>
            <person name="Kruys A."/>
            <person name="Hutchinson M.I."/>
            <person name="Powell A.J."/>
            <person name="Barry K."/>
            <person name="Miller A.N."/>
            <person name="Grigoriev I.V."/>
            <person name="Debuchy R."/>
            <person name="Gladieux P."/>
            <person name="Thoren M.H."/>
            <person name="Johannesson H."/>
        </authorList>
    </citation>
    <scope>NUCLEOTIDE SEQUENCE</scope>
    <source>
        <strain evidence="1">PSN4</strain>
    </source>
</reference>
<comment type="caution">
    <text evidence="1">The sequence shown here is derived from an EMBL/GenBank/DDBJ whole genome shotgun (WGS) entry which is preliminary data.</text>
</comment>
<gene>
    <name evidence="1" type="ORF">QBC47DRAFT_187899</name>
</gene>
<proteinExistence type="predicted"/>
<dbReference type="AlphaFoldDB" id="A0AAJ0BGU3"/>
<protein>
    <submittedName>
        <fullName evidence="1">Uncharacterized protein</fullName>
    </submittedName>
</protein>
<name>A0AAJ0BGU3_9PEZI</name>
<accession>A0AAJ0BGU3</accession>
<evidence type="ECO:0000313" key="1">
    <source>
        <dbReference type="EMBL" id="KAK1756577.1"/>
    </source>
</evidence>
<sequence length="277" mass="30332">MYRRTDCHGLFISCRKRPHRKTATPKALPGRHVMSDVARDKSAVLRPAIASLQRAKYASHGPASNYSWRARIAHAVLPRSLSTGLSPAPMAWKAVQAVVEAAHLLGSTASRRVVDETPRSGHQLETTIRDGCTKGSFATHIQGLPLVYGGSRVFGIDNRESISFVAKKGWPPACYPGGVEAMGRHLLPALETSMGFWRVTVGIWHDIDMATHAKPNPSCASTPPTHSTTTARTAQGILLPTGHLLQKRILKGRPNSEARHYYSPVPDKRASCMVRRR</sequence>